<gene>
    <name evidence="1" type="ORF">PCOR1329_LOCUS31169</name>
</gene>
<name>A0ABN9SNZ4_9DINO</name>
<proteinExistence type="predicted"/>
<organism evidence="1 2">
    <name type="scientific">Prorocentrum cordatum</name>
    <dbReference type="NCBI Taxonomy" id="2364126"/>
    <lineage>
        <taxon>Eukaryota</taxon>
        <taxon>Sar</taxon>
        <taxon>Alveolata</taxon>
        <taxon>Dinophyceae</taxon>
        <taxon>Prorocentrales</taxon>
        <taxon>Prorocentraceae</taxon>
        <taxon>Prorocentrum</taxon>
    </lineage>
</organism>
<reference evidence="1" key="1">
    <citation type="submission" date="2023-10" db="EMBL/GenBank/DDBJ databases">
        <authorList>
            <person name="Chen Y."/>
            <person name="Shah S."/>
            <person name="Dougan E. K."/>
            <person name="Thang M."/>
            <person name="Chan C."/>
        </authorList>
    </citation>
    <scope>NUCLEOTIDE SEQUENCE [LARGE SCALE GENOMIC DNA]</scope>
</reference>
<sequence length="105" mass="11371">AGLSDADARAALFNIALALPKRKILRVIALRAFFAPISRAGLSDADARAALFNIALALPKRKMLGMIALRAVFAPMSRRVPEMRRLLSLDNGSGLRVDGNEEDLE</sequence>
<evidence type="ECO:0000313" key="1">
    <source>
        <dbReference type="EMBL" id="CAK0833463.1"/>
    </source>
</evidence>
<comment type="caution">
    <text evidence="1">The sequence shown here is derived from an EMBL/GenBank/DDBJ whole genome shotgun (WGS) entry which is preliminary data.</text>
</comment>
<accession>A0ABN9SNZ4</accession>
<keyword evidence="2" id="KW-1185">Reference proteome</keyword>
<dbReference type="EMBL" id="CAUYUJ010012224">
    <property type="protein sequence ID" value="CAK0833463.1"/>
    <property type="molecule type" value="Genomic_DNA"/>
</dbReference>
<feature type="non-terminal residue" evidence="1">
    <location>
        <position position="1"/>
    </location>
</feature>
<protein>
    <submittedName>
        <fullName evidence="1">Uncharacterized protein</fullName>
    </submittedName>
</protein>
<feature type="non-terminal residue" evidence="1">
    <location>
        <position position="105"/>
    </location>
</feature>
<dbReference type="Proteomes" id="UP001189429">
    <property type="component" value="Unassembled WGS sequence"/>
</dbReference>
<evidence type="ECO:0000313" key="2">
    <source>
        <dbReference type="Proteomes" id="UP001189429"/>
    </source>
</evidence>